<proteinExistence type="inferred from homology"/>
<keyword evidence="5" id="KW-0336">GPI-anchor</keyword>
<feature type="signal peptide" evidence="19">
    <location>
        <begin position="1"/>
        <end position="19"/>
    </location>
</feature>
<evidence type="ECO:0000256" key="12">
    <source>
        <dbReference type="ARBA" id="ARBA00023136"/>
    </source>
</evidence>
<dbReference type="InterPro" id="IPR034016">
    <property type="entry name" value="M1_APN-typ"/>
</dbReference>
<evidence type="ECO:0000259" key="20">
    <source>
        <dbReference type="Pfam" id="PF01433"/>
    </source>
</evidence>
<dbReference type="FunFam" id="2.60.40.1910:FF:000008">
    <property type="entry name" value="Aminopeptidase"/>
    <property type="match status" value="1"/>
</dbReference>
<keyword evidence="6 18" id="KW-0645">Protease</keyword>
<evidence type="ECO:0000313" key="23">
    <source>
        <dbReference type="EMBL" id="GBP46438.1"/>
    </source>
</evidence>
<dbReference type="Pfam" id="PF11838">
    <property type="entry name" value="ERAP1_C"/>
    <property type="match status" value="1"/>
</dbReference>
<dbReference type="SUPFAM" id="SSF55486">
    <property type="entry name" value="Metalloproteases ('zincins'), catalytic domain"/>
    <property type="match status" value="1"/>
</dbReference>
<dbReference type="AlphaFoldDB" id="A0A4C1W529"/>
<evidence type="ECO:0000256" key="9">
    <source>
        <dbReference type="ARBA" id="ARBA00022801"/>
    </source>
</evidence>
<protein>
    <recommendedName>
        <fullName evidence="18">Aminopeptidase</fullName>
        <ecNumber evidence="18">3.4.11.-</ecNumber>
    </recommendedName>
</protein>
<evidence type="ECO:0000256" key="13">
    <source>
        <dbReference type="ARBA" id="ARBA00023180"/>
    </source>
</evidence>
<feature type="chain" id="PRO_5020026852" description="Aminopeptidase" evidence="19">
    <location>
        <begin position="20"/>
        <end position="949"/>
    </location>
</feature>
<evidence type="ECO:0000256" key="7">
    <source>
        <dbReference type="ARBA" id="ARBA00022723"/>
    </source>
</evidence>
<gene>
    <name evidence="23" type="ORF">EVAR_95138_1</name>
</gene>
<keyword evidence="24" id="KW-1185">Reference proteome</keyword>
<comment type="subcellular location">
    <subcellularLocation>
        <location evidence="1">Cell membrane</location>
        <topology evidence="1">Lipid-anchor</topology>
        <topology evidence="1">GPI-anchor</topology>
    </subcellularLocation>
</comment>
<feature type="domain" description="Aminopeptidase N-like N-terminal" evidence="22">
    <location>
        <begin position="50"/>
        <end position="248"/>
    </location>
</feature>
<dbReference type="GO" id="GO:0043171">
    <property type="term" value="P:peptide catabolic process"/>
    <property type="evidence" value="ECO:0007669"/>
    <property type="project" value="TreeGrafter"/>
</dbReference>
<dbReference type="InterPro" id="IPR045357">
    <property type="entry name" value="Aminopeptidase_N-like_N"/>
</dbReference>
<evidence type="ECO:0000256" key="5">
    <source>
        <dbReference type="ARBA" id="ARBA00022622"/>
    </source>
</evidence>
<keyword evidence="10 16" id="KW-0862">Zinc</keyword>
<keyword evidence="7 16" id="KW-0479">Metal-binding</keyword>
<dbReference type="OrthoDB" id="10031169at2759"/>
<keyword evidence="9 18" id="KW-0378">Hydrolase</keyword>
<comment type="caution">
    <text evidence="23">The sequence shown here is derived from an EMBL/GenBank/DDBJ whole genome shotgun (WGS) entry which is preliminary data.</text>
</comment>
<dbReference type="Gene3D" id="2.60.40.1730">
    <property type="entry name" value="tricorn interacting facor f3 domain"/>
    <property type="match status" value="1"/>
</dbReference>
<feature type="binding site" evidence="16">
    <location>
        <position position="360"/>
    </location>
    <ligand>
        <name>Zn(2+)</name>
        <dbReference type="ChEBI" id="CHEBI:29105"/>
        <note>catalytic</note>
    </ligand>
</feature>
<evidence type="ECO:0000256" key="14">
    <source>
        <dbReference type="ARBA" id="ARBA00023288"/>
    </source>
</evidence>
<feature type="domain" description="Peptidase M1 membrane alanine aminopeptidase" evidence="20">
    <location>
        <begin position="284"/>
        <end position="512"/>
    </location>
</feature>
<dbReference type="GO" id="GO:0006508">
    <property type="term" value="P:proteolysis"/>
    <property type="evidence" value="ECO:0007669"/>
    <property type="project" value="UniProtKB-KW"/>
</dbReference>
<dbReference type="InterPro" id="IPR001930">
    <property type="entry name" value="Peptidase_M1"/>
</dbReference>
<feature type="site" description="Transition state stabilizer" evidence="17">
    <location>
        <position position="446"/>
    </location>
</feature>
<evidence type="ECO:0000256" key="10">
    <source>
        <dbReference type="ARBA" id="ARBA00022833"/>
    </source>
</evidence>
<keyword evidence="13" id="KW-0325">Glycoprotein</keyword>
<feature type="domain" description="ERAP1-like C-terminal" evidence="21">
    <location>
        <begin position="591"/>
        <end position="898"/>
    </location>
</feature>
<evidence type="ECO:0000256" key="1">
    <source>
        <dbReference type="ARBA" id="ARBA00004609"/>
    </source>
</evidence>
<organism evidence="23 24">
    <name type="scientific">Eumeta variegata</name>
    <name type="common">Bagworm moth</name>
    <name type="synonym">Eumeta japonica</name>
    <dbReference type="NCBI Taxonomy" id="151549"/>
    <lineage>
        <taxon>Eukaryota</taxon>
        <taxon>Metazoa</taxon>
        <taxon>Ecdysozoa</taxon>
        <taxon>Arthropoda</taxon>
        <taxon>Hexapoda</taxon>
        <taxon>Insecta</taxon>
        <taxon>Pterygota</taxon>
        <taxon>Neoptera</taxon>
        <taxon>Endopterygota</taxon>
        <taxon>Lepidoptera</taxon>
        <taxon>Glossata</taxon>
        <taxon>Ditrysia</taxon>
        <taxon>Tineoidea</taxon>
        <taxon>Psychidae</taxon>
        <taxon>Oiketicinae</taxon>
        <taxon>Eumeta</taxon>
    </lineage>
</organism>
<keyword evidence="11 18" id="KW-0482">Metalloprotease</keyword>
<dbReference type="GO" id="GO:0042277">
    <property type="term" value="F:peptide binding"/>
    <property type="evidence" value="ECO:0007669"/>
    <property type="project" value="TreeGrafter"/>
</dbReference>
<evidence type="ECO:0000256" key="11">
    <source>
        <dbReference type="ARBA" id="ARBA00023049"/>
    </source>
</evidence>
<evidence type="ECO:0000256" key="17">
    <source>
        <dbReference type="PIRSR" id="PIRSR634016-4"/>
    </source>
</evidence>
<keyword evidence="14" id="KW-0449">Lipoprotein</keyword>
<keyword evidence="3 18" id="KW-0031">Aminopeptidase</keyword>
<evidence type="ECO:0000259" key="21">
    <source>
        <dbReference type="Pfam" id="PF11838"/>
    </source>
</evidence>
<dbReference type="GO" id="GO:0008270">
    <property type="term" value="F:zinc ion binding"/>
    <property type="evidence" value="ECO:0007669"/>
    <property type="project" value="UniProtKB-UniRule"/>
</dbReference>
<dbReference type="EC" id="3.4.11.-" evidence="18"/>
<dbReference type="FunFam" id="1.10.390.10:FF:000013">
    <property type="entry name" value="Aminopeptidase N"/>
    <property type="match status" value="1"/>
</dbReference>
<evidence type="ECO:0000256" key="16">
    <source>
        <dbReference type="PIRSR" id="PIRSR634016-3"/>
    </source>
</evidence>
<comment type="similarity">
    <text evidence="2 18">Belongs to the peptidase M1 family.</text>
</comment>
<evidence type="ECO:0000256" key="8">
    <source>
        <dbReference type="ARBA" id="ARBA00022729"/>
    </source>
</evidence>
<dbReference type="SUPFAM" id="SSF63737">
    <property type="entry name" value="Leukotriene A4 hydrolase N-terminal domain"/>
    <property type="match status" value="1"/>
</dbReference>
<dbReference type="GO" id="GO:0005615">
    <property type="term" value="C:extracellular space"/>
    <property type="evidence" value="ECO:0007669"/>
    <property type="project" value="TreeGrafter"/>
</dbReference>
<dbReference type="GO" id="GO:0098552">
    <property type="term" value="C:side of membrane"/>
    <property type="evidence" value="ECO:0007669"/>
    <property type="project" value="UniProtKB-KW"/>
</dbReference>
<evidence type="ECO:0000256" key="4">
    <source>
        <dbReference type="ARBA" id="ARBA00022475"/>
    </source>
</evidence>
<dbReference type="STRING" id="151549.A0A4C1W529"/>
<dbReference type="Pfam" id="PF01433">
    <property type="entry name" value="Peptidase_M1"/>
    <property type="match status" value="1"/>
</dbReference>
<dbReference type="Gene3D" id="1.10.390.10">
    <property type="entry name" value="Neutral Protease Domain 2"/>
    <property type="match status" value="1"/>
</dbReference>
<dbReference type="PANTHER" id="PTHR11533">
    <property type="entry name" value="PROTEASE M1 ZINC METALLOPROTEASE"/>
    <property type="match status" value="1"/>
</dbReference>
<keyword evidence="4" id="KW-1003">Cell membrane</keyword>
<accession>A0A4C1W529</accession>
<dbReference type="GO" id="GO:0070006">
    <property type="term" value="F:metalloaminopeptidase activity"/>
    <property type="evidence" value="ECO:0007669"/>
    <property type="project" value="TreeGrafter"/>
</dbReference>
<dbReference type="InterPro" id="IPR042097">
    <property type="entry name" value="Aminopeptidase_N-like_N_sf"/>
</dbReference>
<evidence type="ECO:0000256" key="18">
    <source>
        <dbReference type="RuleBase" id="RU364040"/>
    </source>
</evidence>
<dbReference type="PRINTS" id="PR00756">
    <property type="entry name" value="ALADIPTASE"/>
</dbReference>
<dbReference type="EMBL" id="BGZK01000483">
    <property type="protein sequence ID" value="GBP46438.1"/>
    <property type="molecule type" value="Genomic_DNA"/>
</dbReference>
<dbReference type="Proteomes" id="UP000299102">
    <property type="component" value="Unassembled WGS sequence"/>
</dbReference>
<dbReference type="InterPro" id="IPR024571">
    <property type="entry name" value="ERAP1-like_C_dom"/>
</dbReference>
<dbReference type="PANTHER" id="PTHR11533:SF301">
    <property type="entry name" value="AMINOPEPTIDASE"/>
    <property type="match status" value="1"/>
</dbReference>
<feature type="active site" description="Proton acceptor" evidence="15">
    <location>
        <position position="361"/>
    </location>
</feature>
<keyword evidence="12 18" id="KW-0472">Membrane</keyword>
<name>A0A4C1W529_EUMVA</name>
<evidence type="ECO:0000256" key="6">
    <source>
        <dbReference type="ARBA" id="ARBA00022670"/>
    </source>
</evidence>
<keyword evidence="18" id="KW-0812">Transmembrane</keyword>
<comment type="cofactor">
    <cofactor evidence="16 18">
        <name>Zn(2+)</name>
        <dbReference type="ChEBI" id="CHEBI:29105"/>
    </cofactor>
    <text evidence="16 18">Binds 1 zinc ion per subunit.</text>
</comment>
<reference evidence="23 24" key="1">
    <citation type="journal article" date="2019" name="Commun. Biol.">
        <title>The bagworm genome reveals a unique fibroin gene that provides high tensile strength.</title>
        <authorList>
            <person name="Kono N."/>
            <person name="Nakamura H."/>
            <person name="Ohtoshi R."/>
            <person name="Tomita M."/>
            <person name="Numata K."/>
            <person name="Arakawa K."/>
        </authorList>
    </citation>
    <scope>NUCLEOTIDE SEQUENCE [LARGE SCALE GENOMIC DNA]</scope>
</reference>
<dbReference type="InterPro" id="IPR027268">
    <property type="entry name" value="Peptidase_M4/M1_CTD_sf"/>
</dbReference>
<feature type="transmembrane region" description="Helical" evidence="18">
    <location>
        <begin position="931"/>
        <end position="948"/>
    </location>
</feature>
<dbReference type="CDD" id="cd09601">
    <property type="entry name" value="M1_APN-Q_like"/>
    <property type="match status" value="1"/>
</dbReference>
<dbReference type="Pfam" id="PF17900">
    <property type="entry name" value="Peptidase_M1_N"/>
    <property type="match status" value="1"/>
</dbReference>
<dbReference type="Gene3D" id="2.60.40.1910">
    <property type="match status" value="1"/>
</dbReference>
<feature type="binding site" evidence="16">
    <location>
        <position position="364"/>
    </location>
    <ligand>
        <name>Zn(2+)</name>
        <dbReference type="ChEBI" id="CHEBI:29105"/>
        <note>catalytic</note>
    </ligand>
</feature>
<evidence type="ECO:0000313" key="24">
    <source>
        <dbReference type="Proteomes" id="UP000299102"/>
    </source>
</evidence>
<dbReference type="InterPro" id="IPR050344">
    <property type="entry name" value="Peptidase_M1_aminopeptidases"/>
</dbReference>
<keyword evidence="18" id="KW-1133">Transmembrane helix</keyword>
<dbReference type="Gene3D" id="1.25.50.20">
    <property type="match status" value="1"/>
</dbReference>
<dbReference type="GO" id="GO:0005737">
    <property type="term" value="C:cytoplasm"/>
    <property type="evidence" value="ECO:0007669"/>
    <property type="project" value="TreeGrafter"/>
</dbReference>
<evidence type="ECO:0000259" key="22">
    <source>
        <dbReference type="Pfam" id="PF17900"/>
    </source>
</evidence>
<feature type="binding site" evidence="16">
    <location>
        <position position="383"/>
    </location>
    <ligand>
        <name>Zn(2+)</name>
        <dbReference type="ChEBI" id="CHEBI:29105"/>
        <note>catalytic</note>
    </ligand>
</feature>
<evidence type="ECO:0000256" key="3">
    <source>
        <dbReference type="ARBA" id="ARBA00022438"/>
    </source>
</evidence>
<dbReference type="GO" id="GO:0005886">
    <property type="term" value="C:plasma membrane"/>
    <property type="evidence" value="ECO:0007669"/>
    <property type="project" value="UniProtKB-SubCell"/>
</dbReference>
<keyword evidence="8 19" id="KW-0732">Signal</keyword>
<evidence type="ECO:0000256" key="19">
    <source>
        <dbReference type="SAM" id="SignalP"/>
    </source>
</evidence>
<sequence>MALYLPILSLLLLSAVAKSEHPIDFDLPEVVSWRNDEDLTFYRVPEVLDPIHYTVEITPYFEAEPGKDAFSFDGVVDIRVRAVEDGITQIVLQENVRDVIGVTVTDLEGRPVAVNETHQFDRLRNYQFLVINLRDGVTLVRDQEYWIRVVYIGHMNETPLSRGVFRGSYRDSNGNIRWYAACHLQPTHSRQAFPSIDEPGFKSTFKIIINRLNSYVGTYSNMHIEESISMGNRTKDIFITTPRMSAYLVSIHISEEFTVIADNNDDIESYRIIARPEARGQGDYALDVGVKLTAELEQFLGIPYYEMGEQMKNDQLASPDWASGATENWGLVTYRELRLLYEEGETSLLDKKYIGTITAHELAHKWFGNLVTARWWDNVWINEGFASYFEYFSMHEIDRSWQLDDQFNVMYLQSALSADSALNTRALQHEVNTPAQVTNHFSGISYSKGASLLMMLNHYLTPDIFKKALHQYLTDRSYEYALPEHFYAAWETVLENEEVPANLNITNFLRTWVDEPGYPVVTVTVDRDAGVLRLRQERFFISATAPGTDQIWPLPLTYTTSNNPDWDNRRASHLMTAREYTIETPIADDQWVIFNIKQNGIYRVNYDTRNWELIADTLKNSPNDIHYLNRAQIVDDVFALMRSEKISFELGFRILEFLKDETSFFVWYPAITGFNWLRNRLLHIPNALSEFENILYEYLDTVVNELTYDVPSEEPIPTTLNRFFVLAFACNIGHQGCRSDAVEKFTRFLQNNEWVNPNLRRHVFCTGLQESGYPEWQRLYQRRMNSNNQADEVAMLRALGCTSDPDAVQAYLEMVVSDDVRAQDRVNGFTFLYMGHRENSKAALQFIKENTELVRERLIASTWFASVLSNMASYMDDEGLEDMEEWLNENQESIPEYATGISAIQSARTSMEWGTNRWNELLRAARGTGNVVLPTVFLFLPALMAIVLN</sequence>
<evidence type="ECO:0000256" key="15">
    <source>
        <dbReference type="PIRSR" id="PIRSR634016-1"/>
    </source>
</evidence>
<dbReference type="InterPro" id="IPR014782">
    <property type="entry name" value="Peptidase_M1_dom"/>
</dbReference>
<evidence type="ECO:0000256" key="2">
    <source>
        <dbReference type="ARBA" id="ARBA00010136"/>
    </source>
</evidence>